<keyword evidence="1" id="KW-0472">Membrane</keyword>
<dbReference type="OrthoDB" id="9803878at2"/>
<keyword evidence="1" id="KW-1133">Transmembrane helix</keyword>
<name>A0A560HHB0_9PROT</name>
<gene>
    <name evidence="2" type="ORF">FBZ90_101168</name>
</gene>
<keyword evidence="1" id="KW-0812">Transmembrane</keyword>
<feature type="transmembrane region" description="Helical" evidence="1">
    <location>
        <begin position="136"/>
        <end position="156"/>
    </location>
</feature>
<dbReference type="AlphaFoldDB" id="A0A560HHB0"/>
<feature type="transmembrane region" description="Helical" evidence="1">
    <location>
        <begin position="163"/>
        <end position="180"/>
    </location>
</feature>
<dbReference type="EMBL" id="VITR01000001">
    <property type="protein sequence ID" value="TWB45833.1"/>
    <property type="molecule type" value="Genomic_DNA"/>
</dbReference>
<evidence type="ECO:0000313" key="2">
    <source>
        <dbReference type="EMBL" id="TWB45833.1"/>
    </source>
</evidence>
<dbReference type="Gene3D" id="1.10.10.10">
    <property type="entry name" value="Winged helix-like DNA-binding domain superfamily/Winged helix DNA-binding domain"/>
    <property type="match status" value="1"/>
</dbReference>
<protein>
    <submittedName>
        <fullName evidence="2">Uncharacterized protein</fullName>
    </submittedName>
</protein>
<evidence type="ECO:0000313" key="3">
    <source>
        <dbReference type="Proteomes" id="UP000315751"/>
    </source>
</evidence>
<accession>A0A560HHB0</accession>
<feature type="transmembrane region" description="Helical" evidence="1">
    <location>
        <begin position="85"/>
        <end position="104"/>
    </location>
</feature>
<dbReference type="RefSeq" id="WP_145729083.1">
    <property type="nucleotide sequence ID" value="NZ_VITR01000001.1"/>
</dbReference>
<proteinExistence type="predicted"/>
<dbReference type="Proteomes" id="UP000315751">
    <property type="component" value="Unassembled WGS sequence"/>
</dbReference>
<keyword evidence="3" id="KW-1185">Reference proteome</keyword>
<reference evidence="2 3" key="1">
    <citation type="submission" date="2019-06" db="EMBL/GenBank/DDBJ databases">
        <title>Genomic Encyclopedia of Type Strains, Phase IV (KMG-V): Genome sequencing to study the core and pangenomes of soil and plant-associated prokaryotes.</title>
        <authorList>
            <person name="Whitman W."/>
        </authorList>
    </citation>
    <scope>NUCLEOTIDE SEQUENCE [LARGE SCALE GENOMIC DNA]</scope>
    <source>
        <strain evidence="2 3">BR 11622</strain>
    </source>
</reference>
<organism evidence="2 3">
    <name type="scientific">Nitrospirillum amazonense</name>
    <dbReference type="NCBI Taxonomy" id="28077"/>
    <lineage>
        <taxon>Bacteria</taxon>
        <taxon>Pseudomonadati</taxon>
        <taxon>Pseudomonadota</taxon>
        <taxon>Alphaproteobacteria</taxon>
        <taxon>Rhodospirillales</taxon>
        <taxon>Azospirillaceae</taxon>
        <taxon>Nitrospirillum</taxon>
    </lineage>
</organism>
<evidence type="ECO:0000256" key="1">
    <source>
        <dbReference type="SAM" id="Phobius"/>
    </source>
</evidence>
<comment type="caution">
    <text evidence="2">The sequence shown here is derived from an EMBL/GenBank/DDBJ whole genome shotgun (WGS) entry which is preliminary data.</text>
</comment>
<sequence>MNTMSHEFSSEEREQAIRLVLDKEKDYPSRWDAITSVASTTGCSPTMLSNGVEAYKPQSNILKWAADLSPYEGPIPKIVKNTKTYIQFCVGIFLILILTVKGMFEICQTLEVASSFIYGTGYFDIFFRHVLGIHTFSYIAAALAISAGLDLGYMLFTDGPDEALVPLLLCISSAAVYTISNQPERNWVVGIYVLCIFLLLYCNKKYEEWDLEKKKQKQLMLKNSIPTTTIPSLDSKNN</sequence>
<feature type="transmembrane region" description="Helical" evidence="1">
    <location>
        <begin position="186"/>
        <end position="203"/>
    </location>
</feature>
<dbReference type="InterPro" id="IPR036388">
    <property type="entry name" value="WH-like_DNA-bd_sf"/>
</dbReference>